<proteinExistence type="predicted"/>
<dbReference type="Gene3D" id="1.10.3480.10">
    <property type="entry name" value="TorD-like"/>
    <property type="match status" value="1"/>
</dbReference>
<dbReference type="Pfam" id="PF02613">
    <property type="entry name" value="Nitrate_red_del"/>
    <property type="match status" value="1"/>
</dbReference>
<accession>A0A2M7G035</accession>
<comment type="caution">
    <text evidence="1">The sequence shown here is derived from an EMBL/GenBank/DDBJ whole genome shotgun (WGS) entry which is preliminary data.</text>
</comment>
<dbReference type="InterPro" id="IPR020945">
    <property type="entry name" value="DMSO/NO3_reduct_chaperone"/>
</dbReference>
<organism evidence="1 2">
    <name type="scientific">bacterium (Candidatus Blackallbacteria) CG17_big_fil_post_rev_8_21_14_2_50_48_46</name>
    <dbReference type="NCBI Taxonomy" id="2014261"/>
    <lineage>
        <taxon>Bacteria</taxon>
        <taxon>Candidatus Blackallbacteria</taxon>
    </lineage>
</organism>
<dbReference type="EMBL" id="PFFQ01000054">
    <property type="protein sequence ID" value="PIW15029.1"/>
    <property type="molecule type" value="Genomic_DNA"/>
</dbReference>
<evidence type="ECO:0008006" key="3">
    <source>
        <dbReference type="Google" id="ProtNLM"/>
    </source>
</evidence>
<dbReference type="AlphaFoldDB" id="A0A2M7G035"/>
<dbReference type="Proteomes" id="UP000231019">
    <property type="component" value="Unassembled WGS sequence"/>
</dbReference>
<evidence type="ECO:0000313" key="2">
    <source>
        <dbReference type="Proteomes" id="UP000231019"/>
    </source>
</evidence>
<gene>
    <name evidence="1" type="ORF">COW36_19085</name>
</gene>
<dbReference type="SUPFAM" id="SSF89155">
    <property type="entry name" value="TorD-like"/>
    <property type="match status" value="1"/>
</dbReference>
<sequence>MKTLLPLLKQENSSESMALWQALQTLDSAFLLQLQSDYIDLFDRGHAQNPIYETEFGRNRSISKASELADLAGFYRAFGLNSEGIPEMPDHISVELEFYAFLLLKETALIESGESEGVEIVKEARALFLKEHLAGFALALPLSEGVVAHPIYRHVFNWCSKLVKDACELEGVQPDALNYFHQEQEPEEMNCSVLGGCTAQLATGRSEQLLQIERG</sequence>
<evidence type="ECO:0000313" key="1">
    <source>
        <dbReference type="EMBL" id="PIW15029.1"/>
    </source>
</evidence>
<reference evidence="1 2" key="1">
    <citation type="submission" date="2017-09" db="EMBL/GenBank/DDBJ databases">
        <title>Depth-based differentiation of microbial function through sediment-hosted aquifers and enrichment of novel symbionts in the deep terrestrial subsurface.</title>
        <authorList>
            <person name="Probst A.J."/>
            <person name="Ladd B."/>
            <person name="Jarett J.K."/>
            <person name="Geller-Mcgrath D.E."/>
            <person name="Sieber C.M."/>
            <person name="Emerson J.B."/>
            <person name="Anantharaman K."/>
            <person name="Thomas B.C."/>
            <person name="Malmstrom R."/>
            <person name="Stieglmeier M."/>
            <person name="Klingl A."/>
            <person name="Woyke T."/>
            <person name="Ryan C.M."/>
            <person name="Banfield J.F."/>
        </authorList>
    </citation>
    <scope>NUCLEOTIDE SEQUENCE [LARGE SCALE GENOMIC DNA]</scope>
    <source>
        <strain evidence="1">CG17_big_fil_post_rev_8_21_14_2_50_48_46</strain>
    </source>
</reference>
<dbReference type="InterPro" id="IPR036411">
    <property type="entry name" value="TorD-like_sf"/>
</dbReference>
<name>A0A2M7G035_9BACT</name>
<protein>
    <recommendedName>
        <fullName evidence="3">Molecular chaperone TorD</fullName>
    </recommendedName>
</protein>